<sequence>MTGFAFETPDRCVVCAGSADIHAVVTYHRAGLYDSELQSGHLCSSCVTRVETILNWAPPSECDFCSAPFPEAVRHDVMMYDPENTLFETCSICSDCYDRQR</sequence>
<dbReference type="GeneID" id="74945183"/>
<dbReference type="AlphaFoldDB" id="A0A9E7R9I1"/>
<gene>
    <name evidence="1" type="ORF">N0B31_22135</name>
</gene>
<geneLocation type="plasmid" evidence="1 2">
    <name>unnamed1</name>
</geneLocation>
<dbReference type="RefSeq" id="WP_260644059.1">
    <property type="nucleotide sequence ID" value="NZ_CP104004.1"/>
</dbReference>
<keyword evidence="1" id="KW-0614">Plasmid</keyword>
<accession>A0A9E7R9I1</accession>
<dbReference type="KEGG" id="ssai:N0B31_22135"/>
<dbReference type="EMBL" id="CP104004">
    <property type="protein sequence ID" value="UWM56948.1"/>
    <property type="molecule type" value="Genomic_DNA"/>
</dbReference>
<proteinExistence type="predicted"/>
<evidence type="ECO:0000313" key="1">
    <source>
        <dbReference type="EMBL" id="UWM56948.1"/>
    </source>
</evidence>
<keyword evidence="2" id="KW-1185">Reference proteome</keyword>
<reference evidence="1" key="1">
    <citation type="submission" date="2022-09" db="EMBL/GenBank/DDBJ databases">
        <title>Diverse halophilic archaea isolated from saline environments.</title>
        <authorList>
            <person name="Cui H.-L."/>
        </authorList>
    </citation>
    <scope>NUCLEOTIDE SEQUENCE</scope>
    <source>
        <strain evidence="1">ZS-35-S2</strain>
        <plasmid evidence="1">unnamed1</plasmid>
    </source>
</reference>
<evidence type="ECO:0000313" key="2">
    <source>
        <dbReference type="Proteomes" id="UP001057580"/>
    </source>
</evidence>
<organism evidence="1 2">
    <name type="scientific">Salinirubellus salinus</name>
    <dbReference type="NCBI Taxonomy" id="1364945"/>
    <lineage>
        <taxon>Archaea</taxon>
        <taxon>Methanobacteriati</taxon>
        <taxon>Methanobacteriota</taxon>
        <taxon>Stenosarchaea group</taxon>
        <taxon>Halobacteria</taxon>
        <taxon>Halobacteriales</taxon>
        <taxon>Natronomonadaceae</taxon>
        <taxon>Salinirubellus</taxon>
    </lineage>
</organism>
<name>A0A9E7R9I1_9EURY</name>
<protein>
    <submittedName>
        <fullName evidence="1">Uncharacterized protein</fullName>
    </submittedName>
</protein>
<dbReference type="Proteomes" id="UP001057580">
    <property type="component" value="Plasmid unnamed1"/>
</dbReference>